<dbReference type="Proteomes" id="UP000502945">
    <property type="component" value="Chromosome"/>
</dbReference>
<dbReference type="EMBL" id="CP053396">
    <property type="protein sequence ID" value="QJW43846.1"/>
    <property type="molecule type" value="Genomic_DNA"/>
</dbReference>
<organism evidence="1 2">
    <name type="scientific">Helicobacter pylori</name>
    <name type="common">Campylobacter pylori</name>
    <dbReference type="NCBI Taxonomy" id="210"/>
    <lineage>
        <taxon>Bacteria</taxon>
        <taxon>Pseudomonadati</taxon>
        <taxon>Campylobacterota</taxon>
        <taxon>Epsilonproteobacteria</taxon>
        <taxon>Campylobacterales</taxon>
        <taxon>Helicobacteraceae</taxon>
        <taxon>Helicobacter</taxon>
    </lineage>
</organism>
<dbReference type="AlphaFoldDB" id="A0AAE7APA8"/>
<proteinExistence type="predicted"/>
<reference evidence="1 2" key="1">
    <citation type="submission" date="2020-05" db="EMBL/GenBank/DDBJ databases">
        <title>Proteome, Transcriptome, Methylome of different strains of Helicobacter pylori.</title>
        <authorList>
            <person name="Butenko I."/>
            <person name="Fedorov D."/>
            <person name="Babenko V."/>
            <person name="Manolov A."/>
            <person name="Boldyreva D."/>
            <person name="Klimina K."/>
            <person name="Veselovski V."/>
            <person name="Malahova M."/>
            <person name="Semashko T."/>
            <person name="Semenov I."/>
            <person name="Govorun V."/>
        </authorList>
    </citation>
    <scope>NUCLEOTIDE SEQUENCE [LARGE SCALE GENOMIC DNA]</scope>
    <source>
        <strain evidence="1 2">HPY</strain>
    </source>
</reference>
<protein>
    <recommendedName>
        <fullName evidence="3">PZ21b</fullName>
    </recommendedName>
</protein>
<gene>
    <name evidence="1" type="ORF">HK440_05495</name>
</gene>
<evidence type="ECO:0000313" key="2">
    <source>
        <dbReference type="Proteomes" id="UP000502945"/>
    </source>
</evidence>
<dbReference type="RefSeq" id="WP_001917333.1">
    <property type="nucleotide sequence ID" value="NZ_CP053392.1"/>
</dbReference>
<evidence type="ECO:0000313" key="1">
    <source>
        <dbReference type="EMBL" id="QJW43846.1"/>
    </source>
</evidence>
<sequence length="297" mass="34016">MPQANIETSFICFELKPFHNKNQFKDIIVNLGREFNQDSIIINSPKDKRGAVFTLICTTPYPYLMLDGEKTRLGEPFAELKDPKFRNSIADEALSNGQSNPDFLIAFTEFMRSVAKHSYSETKKDKIKRDDKSKSARFGFSTYESIARTYKVTEQKDITANSVLAKLKANLIENGQRKIRGTRGGWENWSKWVPGYSYDLNASFTMDSVLDNTYKPKPLKANQFDTNAGYCSINEQDLLNQFINVSAKLSHDTSLAIRQVENIDLVYALIKDTTYNSLNKRYDFIFEIDKAVRISII</sequence>
<evidence type="ECO:0008006" key="3">
    <source>
        <dbReference type="Google" id="ProtNLM"/>
    </source>
</evidence>
<name>A0AAE7APA8_HELPX</name>
<accession>A0AAE7APA8</accession>